<dbReference type="PANTHER" id="PTHR35562:SF2">
    <property type="entry name" value="DNA ENDONUCLEASE SMRA-RELATED"/>
    <property type="match status" value="1"/>
</dbReference>
<accession>A0A0K1EQS1</accession>
<dbReference type="OrthoDB" id="9808881at2"/>
<feature type="compositionally biased region" description="Basic and acidic residues" evidence="1">
    <location>
        <begin position="34"/>
        <end position="44"/>
    </location>
</feature>
<dbReference type="Gene3D" id="3.30.1370.110">
    <property type="match status" value="1"/>
</dbReference>
<dbReference type="RefSeq" id="WP_156339104.1">
    <property type="nucleotide sequence ID" value="NZ_CP012159.1"/>
</dbReference>
<dbReference type="SMART" id="SM00463">
    <property type="entry name" value="SMR"/>
    <property type="match status" value="1"/>
</dbReference>
<evidence type="ECO:0000259" key="2">
    <source>
        <dbReference type="PROSITE" id="PS50828"/>
    </source>
</evidence>
<name>A0A0K1EQS1_CHOCO</name>
<dbReference type="STRING" id="52.CMC5_072290"/>
<sequence length="272" mass="29363">MTKRSKARTTKVAKAAGEPFFQPFAGLKRSLQKQKQEKKKEEARIATAEAAKRVQRTSAIVLSASTEGTSTAAKPTAPRGPGAPVDAPPQPIDPDTFAIYMSGVRALDHKGVERIPVTASRVERAAPMAQSPDPDAEARERMRSLVAEGIRFEVTDDGHHLEGRRLDVDPRALRLLRRGRFSIDGSLDLHGHRVEEARLAIEAFVRRRQGDGDRVIALIHGKGNHSPGGRAVLRGEIAAWLSHGAAARHVAAFVTAPEEDGGSGTLLVLLAR</sequence>
<dbReference type="SUPFAM" id="SSF160443">
    <property type="entry name" value="SMR domain-like"/>
    <property type="match status" value="1"/>
</dbReference>
<dbReference type="AlphaFoldDB" id="A0A0K1EQS1"/>
<dbReference type="Proteomes" id="UP000067626">
    <property type="component" value="Chromosome"/>
</dbReference>
<dbReference type="InterPro" id="IPR002625">
    <property type="entry name" value="Smr_dom"/>
</dbReference>
<dbReference type="InterPro" id="IPR036063">
    <property type="entry name" value="Smr_dom_sf"/>
</dbReference>
<dbReference type="KEGG" id="ccro:CMC5_072290"/>
<evidence type="ECO:0000313" key="3">
    <source>
        <dbReference type="EMBL" id="AKT43002.1"/>
    </source>
</evidence>
<evidence type="ECO:0000256" key="1">
    <source>
        <dbReference type="SAM" id="MobiDB-lite"/>
    </source>
</evidence>
<protein>
    <recommendedName>
        <fullName evidence="2">Smr domain-containing protein</fullName>
    </recommendedName>
</protein>
<feature type="domain" description="Smr" evidence="2">
    <location>
        <begin position="187"/>
        <end position="271"/>
    </location>
</feature>
<evidence type="ECO:0000313" key="4">
    <source>
        <dbReference type="Proteomes" id="UP000067626"/>
    </source>
</evidence>
<feature type="compositionally biased region" description="Polar residues" evidence="1">
    <location>
        <begin position="56"/>
        <end position="73"/>
    </location>
</feature>
<feature type="region of interest" description="Disordered" evidence="1">
    <location>
        <begin position="29"/>
        <end position="94"/>
    </location>
</feature>
<proteinExistence type="predicted"/>
<dbReference type="PROSITE" id="PS50828">
    <property type="entry name" value="SMR"/>
    <property type="match status" value="1"/>
</dbReference>
<dbReference type="PANTHER" id="PTHR35562">
    <property type="entry name" value="DNA ENDONUCLEASE SMRA-RELATED"/>
    <property type="match status" value="1"/>
</dbReference>
<gene>
    <name evidence="3" type="ORF">CMC5_072290</name>
</gene>
<dbReference type="EMBL" id="CP012159">
    <property type="protein sequence ID" value="AKT43002.1"/>
    <property type="molecule type" value="Genomic_DNA"/>
</dbReference>
<organism evidence="3 4">
    <name type="scientific">Chondromyces crocatus</name>
    <dbReference type="NCBI Taxonomy" id="52"/>
    <lineage>
        <taxon>Bacteria</taxon>
        <taxon>Pseudomonadati</taxon>
        <taxon>Myxococcota</taxon>
        <taxon>Polyangia</taxon>
        <taxon>Polyangiales</taxon>
        <taxon>Polyangiaceae</taxon>
        <taxon>Chondromyces</taxon>
    </lineage>
</organism>
<reference evidence="3 4" key="1">
    <citation type="submission" date="2015-07" db="EMBL/GenBank/DDBJ databases">
        <title>Genome analysis of myxobacterium Chondromyces crocatus Cm c5 reveals a high potential for natural compound synthesis and the genetic basis for the loss of fruiting body formation.</title>
        <authorList>
            <person name="Zaburannyi N."/>
            <person name="Bunk B."/>
            <person name="Maier J."/>
            <person name="Overmann J."/>
            <person name="Mueller R."/>
        </authorList>
    </citation>
    <scope>NUCLEOTIDE SEQUENCE [LARGE SCALE GENOMIC DNA]</scope>
    <source>
        <strain evidence="3 4">Cm c5</strain>
    </source>
</reference>
<dbReference type="Pfam" id="PF01713">
    <property type="entry name" value="Smr"/>
    <property type="match status" value="1"/>
</dbReference>
<keyword evidence="4" id="KW-1185">Reference proteome</keyword>